<feature type="region of interest" description="Disordered" evidence="11">
    <location>
        <begin position="80"/>
        <end position="101"/>
    </location>
</feature>
<dbReference type="EMBL" id="CP058350">
    <property type="protein sequence ID" value="QLF68225.1"/>
    <property type="molecule type" value="Genomic_DNA"/>
</dbReference>
<evidence type="ECO:0000256" key="7">
    <source>
        <dbReference type="ARBA" id="ARBA00022927"/>
    </source>
</evidence>
<keyword evidence="7 10" id="KW-0653">Protein transport</keyword>
<keyword evidence="8 10" id="KW-1133">Transmembrane helix</keyword>
<comment type="subcellular location">
    <subcellularLocation>
        <location evidence="1 10">Cell inner membrane</location>
        <topology evidence="1 10">Single-pass membrane protein</topology>
        <orientation evidence="1 10">Periplasmic side</orientation>
    </subcellularLocation>
</comment>
<protein>
    <recommendedName>
        <fullName evidence="10">Protein TonB</fullName>
    </recommendedName>
</protein>
<feature type="compositionally biased region" description="Basic and acidic residues" evidence="11">
    <location>
        <begin position="179"/>
        <end position="199"/>
    </location>
</feature>
<evidence type="ECO:0000256" key="6">
    <source>
        <dbReference type="ARBA" id="ARBA00022692"/>
    </source>
</evidence>
<evidence type="ECO:0000256" key="8">
    <source>
        <dbReference type="ARBA" id="ARBA00022989"/>
    </source>
</evidence>
<proteinExistence type="inferred from homology"/>
<comment type="similarity">
    <text evidence="2 10">Belongs to the TonB family.</text>
</comment>
<feature type="transmembrane region" description="Helical" evidence="10">
    <location>
        <begin position="17"/>
        <end position="39"/>
    </location>
</feature>
<dbReference type="PROSITE" id="PS52015">
    <property type="entry name" value="TONB_CTD"/>
    <property type="match status" value="1"/>
</dbReference>
<reference evidence="13 14" key="1">
    <citation type="submission" date="2020-06" db="EMBL/GenBank/DDBJ databases">
        <title>Genome sequence of Rhizobium sp strain ADMK78.</title>
        <authorList>
            <person name="Rahi P."/>
        </authorList>
    </citation>
    <scope>NUCLEOTIDE SEQUENCE [LARGE SCALE GENOMIC DNA]</scope>
    <source>
        <strain evidence="13 14">ADMK78</strain>
    </source>
</reference>
<keyword evidence="3 10" id="KW-0813">Transport</keyword>
<dbReference type="InterPro" id="IPR003538">
    <property type="entry name" value="TonB"/>
</dbReference>
<evidence type="ECO:0000256" key="1">
    <source>
        <dbReference type="ARBA" id="ARBA00004383"/>
    </source>
</evidence>
<evidence type="ECO:0000313" key="14">
    <source>
        <dbReference type="Proteomes" id="UP000308530"/>
    </source>
</evidence>
<name>A0ABX6QI76_9HYPH</name>
<feature type="domain" description="TonB C-terminal" evidence="12">
    <location>
        <begin position="236"/>
        <end position="324"/>
    </location>
</feature>
<keyword evidence="9 10" id="KW-0472">Membrane</keyword>
<dbReference type="PANTHER" id="PTHR33446:SF2">
    <property type="entry name" value="PROTEIN TONB"/>
    <property type="match status" value="1"/>
</dbReference>
<feature type="region of interest" description="Disordered" evidence="11">
    <location>
        <begin position="123"/>
        <end position="148"/>
    </location>
</feature>
<keyword evidence="10" id="KW-0735">Signal-anchor</keyword>
<keyword evidence="14" id="KW-1185">Reference proteome</keyword>
<evidence type="ECO:0000256" key="11">
    <source>
        <dbReference type="SAM" id="MobiDB-lite"/>
    </source>
</evidence>
<evidence type="ECO:0000259" key="12">
    <source>
        <dbReference type="PROSITE" id="PS52015"/>
    </source>
</evidence>
<dbReference type="Gene3D" id="3.30.1150.10">
    <property type="match status" value="1"/>
</dbReference>
<dbReference type="InterPro" id="IPR051045">
    <property type="entry name" value="TonB-dependent_transducer"/>
</dbReference>
<dbReference type="SUPFAM" id="SSF74653">
    <property type="entry name" value="TolA/TonB C-terminal domain"/>
    <property type="match status" value="1"/>
</dbReference>
<evidence type="ECO:0000256" key="2">
    <source>
        <dbReference type="ARBA" id="ARBA00006555"/>
    </source>
</evidence>
<keyword evidence="5 10" id="KW-0997">Cell inner membrane</keyword>
<dbReference type="PRINTS" id="PR01374">
    <property type="entry name" value="TONBPROTEIN"/>
</dbReference>
<dbReference type="InterPro" id="IPR006260">
    <property type="entry name" value="TonB/TolA_C"/>
</dbReference>
<dbReference type="PANTHER" id="PTHR33446">
    <property type="entry name" value="PROTEIN TONB-RELATED"/>
    <property type="match status" value="1"/>
</dbReference>
<dbReference type="Pfam" id="PF03544">
    <property type="entry name" value="TonB_C"/>
    <property type="match status" value="1"/>
</dbReference>
<keyword evidence="6 10" id="KW-0812">Transmembrane</keyword>
<feature type="region of interest" description="Disordered" evidence="11">
    <location>
        <begin position="165"/>
        <end position="235"/>
    </location>
</feature>
<evidence type="ECO:0000256" key="5">
    <source>
        <dbReference type="ARBA" id="ARBA00022519"/>
    </source>
</evidence>
<evidence type="ECO:0000256" key="9">
    <source>
        <dbReference type="ARBA" id="ARBA00023136"/>
    </source>
</evidence>
<gene>
    <name evidence="13" type="ORF">FE840_000895</name>
</gene>
<comment type="function">
    <text evidence="10">Interacts with outer membrane receptor proteins that carry out high-affinity binding and energy dependent uptake into the periplasmic space of specific substrates. It could act to transduce energy from the cytoplasmic membrane to specific energy-requiring processes in the outer membrane, resulting in the release into the periplasm of ligands bound by these outer membrane proteins.</text>
</comment>
<evidence type="ECO:0000256" key="4">
    <source>
        <dbReference type="ARBA" id="ARBA00022475"/>
    </source>
</evidence>
<keyword evidence="4 10" id="KW-1003">Cell membrane</keyword>
<evidence type="ECO:0000256" key="3">
    <source>
        <dbReference type="ARBA" id="ARBA00022448"/>
    </source>
</evidence>
<evidence type="ECO:0000256" key="10">
    <source>
        <dbReference type="RuleBase" id="RU362123"/>
    </source>
</evidence>
<sequence length="324" mass="34874">MTEGGLIRSRAGVVGEWALWTSAAFLVFAAHAGAVAFLMREPAMEAADSGSPPAIMIELAPVPEAINTEETDIAPDTVDAEEVQTASVEPQPLPPEPEELPLPEPIEPVAEPIVEPEVAEVPPEPIIEPEPTPEPLPEPVVQPEPQPEPVDPIEQMVMAALENVEVPIPTARPTPPKPTVEKKPEPKKVERQQRPKRAEAPASQAARQAKAEVTQSNRNAASANAAGASSNVSPARWQSRLMSHLERRKRYPSAARANREEGTVYVRFRIDDSGNVLSVSLSRSSGYPTLDNAVLDMVRRASPVPAPPPGANKTITAPVRFNIR</sequence>
<organism evidence="13 14">
    <name type="scientific">Peteryoungia desertarenae</name>
    <dbReference type="NCBI Taxonomy" id="1813451"/>
    <lineage>
        <taxon>Bacteria</taxon>
        <taxon>Pseudomonadati</taxon>
        <taxon>Pseudomonadota</taxon>
        <taxon>Alphaproteobacteria</taxon>
        <taxon>Hyphomicrobiales</taxon>
        <taxon>Rhizobiaceae</taxon>
        <taxon>Peteryoungia</taxon>
    </lineage>
</organism>
<dbReference type="Proteomes" id="UP000308530">
    <property type="component" value="Chromosome"/>
</dbReference>
<dbReference type="InterPro" id="IPR037682">
    <property type="entry name" value="TonB_C"/>
</dbReference>
<dbReference type="NCBIfam" id="TIGR01352">
    <property type="entry name" value="tonB_Cterm"/>
    <property type="match status" value="1"/>
</dbReference>
<accession>A0ABX6QI76</accession>
<dbReference type="RefSeq" id="WP_138288876.1">
    <property type="nucleotide sequence ID" value="NZ_CP058350.1"/>
</dbReference>
<evidence type="ECO:0000313" key="13">
    <source>
        <dbReference type="EMBL" id="QLF68225.1"/>
    </source>
</evidence>
<feature type="compositionally biased region" description="Low complexity" evidence="11">
    <location>
        <begin position="200"/>
        <end position="235"/>
    </location>
</feature>